<comment type="caution">
    <text evidence="2">The sequence shown here is derived from an EMBL/GenBank/DDBJ whole genome shotgun (WGS) entry which is preliminary data.</text>
</comment>
<evidence type="ECO:0000313" key="2">
    <source>
        <dbReference type="EMBL" id="NYS24413.1"/>
    </source>
</evidence>
<dbReference type="RefSeq" id="WP_179905117.1">
    <property type="nucleotide sequence ID" value="NZ_JACBXS010000008.1"/>
</dbReference>
<sequence length="171" mass="17887">MFDTTIVPRATAPQATTLPRVPRLCGFGAGTLIETASGPVAVESLLAGDMLLTADGAQAVLRGMQVVTLHDALAVVIAPASSEGGLTGTGIVIGPEQAIARPDMLAGSGLTLRSAEPSRLIHSMPGLRMQRVPTLRLYQLQCDRDVTIVTHGLHALLPTIRMDHAPAPHLH</sequence>
<accession>A0A7Z0KZG8</accession>
<dbReference type="Pfam" id="PF13403">
    <property type="entry name" value="Hint_2"/>
    <property type="match status" value="1"/>
</dbReference>
<dbReference type="AlphaFoldDB" id="A0A7Z0KZG8"/>
<organism evidence="2 3">
    <name type="scientific">Rhabdonatronobacter sediminivivens</name>
    <dbReference type="NCBI Taxonomy" id="2743469"/>
    <lineage>
        <taxon>Bacteria</taxon>
        <taxon>Pseudomonadati</taxon>
        <taxon>Pseudomonadota</taxon>
        <taxon>Alphaproteobacteria</taxon>
        <taxon>Rhodobacterales</taxon>
        <taxon>Paracoccaceae</taxon>
        <taxon>Rhabdonatronobacter</taxon>
    </lineage>
</organism>
<protein>
    <submittedName>
        <fullName evidence="2">Hint domain-containing protein</fullName>
    </submittedName>
</protein>
<proteinExistence type="predicted"/>
<dbReference type="InterPro" id="IPR028992">
    <property type="entry name" value="Hedgehog/Intein_dom"/>
</dbReference>
<dbReference type="Proteomes" id="UP000529417">
    <property type="component" value="Unassembled WGS sequence"/>
</dbReference>
<keyword evidence="3" id="KW-1185">Reference proteome</keyword>
<feature type="domain" description="Hedgehog/Intein (Hint)" evidence="1">
    <location>
        <begin position="26"/>
        <end position="154"/>
    </location>
</feature>
<dbReference type="EMBL" id="JACBXS010000008">
    <property type="protein sequence ID" value="NYS24413.1"/>
    <property type="molecule type" value="Genomic_DNA"/>
</dbReference>
<evidence type="ECO:0000259" key="1">
    <source>
        <dbReference type="Pfam" id="PF13403"/>
    </source>
</evidence>
<gene>
    <name evidence="2" type="ORF">HUK65_05360</name>
</gene>
<name>A0A7Z0KZG8_9RHOB</name>
<reference evidence="2 3" key="1">
    <citation type="journal article" date="2000" name="Arch. Microbiol.">
        <title>Rhodobaca bogoriensis gen. nov. and sp. nov., an alkaliphilic purple nonsulfur bacterium from African Rift Valley soda lakes.</title>
        <authorList>
            <person name="Milford A.D."/>
            <person name="Achenbach L.A."/>
            <person name="Jung D.O."/>
            <person name="Madigan M.T."/>
        </authorList>
    </citation>
    <scope>NUCLEOTIDE SEQUENCE [LARGE SCALE GENOMIC DNA]</scope>
    <source>
        <strain evidence="2 3">2376</strain>
    </source>
</reference>
<evidence type="ECO:0000313" key="3">
    <source>
        <dbReference type="Proteomes" id="UP000529417"/>
    </source>
</evidence>